<dbReference type="EC" id="7.1.2.2" evidence="4"/>
<keyword evidence="8" id="KW-0547">Nucleotide-binding</keyword>
<accession>A0A858R983</accession>
<dbReference type="InterPro" id="IPR020003">
    <property type="entry name" value="ATPase_a/bsu_AS"/>
</dbReference>
<keyword evidence="19" id="KW-0969">Cilium</keyword>
<keyword evidence="19" id="KW-0282">Flagellum</keyword>
<comment type="function">
    <text evidence="1">Probable catalytic subunit of a protein translocase for flagellum-specific export, or a proton translocase involved in local circuits at the flagellum.</text>
</comment>
<dbReference type="GO" id="GO:0005737">
    <property type="term" value="C:cytoplasm"/>
    <property type="evidence" value="ECO:0007669"/>
    <property type="project" value="UniProtKB-SubCell"/>
</dbReference>
<evidence type="ECO:0000256" key="9">
    <source>
        <dbReference type="ARBA" id="ARBA00022781"/>
    </source>
</evidence>
<evidence type="ECO:0000256" key="7">
    <source>
        <dbReference type="ARBA" id="ARBA00022490"/>
    </source>
</evidence>
<evidence type="ECO:0000256" key="4">
    <source>
        <dbReference type="ARBA" id="ARBA00012473"/>
    </source>
</evidence>
<dbReference type="GO" id="GO:0044781">
    <property type="term" value="P:bacterial-type flagellum organization"/>
    <property type="evidence" value="ECO:0007669"/>
    <property type="project" value="UniProtKB-KW"/>
</dbReference>
<dbReference type="Pfam" id="PF00006">
    <property type="entry name" value="ATP-synt_ab"/>
    <property type="match status" value="1"/>
</dbReference>
<evidence type="ECO:0000256" key="15">
    <source>
        <dbReference type="ARBA" id="ARBA00023225"/>
    </source>
</evidence>
<dbReference type="GO" id="GO:0030254">
    <property type="term" value="P:protein secretion by the type III secretion system"/>
    <property type="evidence" value="ECO:0007669"/>
    <property type="project" value="InterPro"/>
</dbReference>
<dbReference type="GO" id="GO:0046933">
    <property type="term" value="F:proton-transporting ATP synthase activity, rotational mechanism"/>
    <property type="evidence" value="ECO:0007669"/>
    <property type="project" value="TreeGrafter"/>
</dbReference>
<dbReference type="CDD" id="cd18114">
    <property type="entry name" value="ATP-synt_flagellum-secretory_path_III_C"/>
    <property type="match status" value="1"/>
</dbReference>
<proteinExistence type="inferred from homology"/>
<dbReference type="EMBL" id="CP051775">
    <property type="protein sequence ID" value="QJE73556.1"/>
    <property type="molecule type" value="Genomic_DNA"/>
</dbReference>
<evidence type="ECO:0000256" key="17">
    <source>
        <dbReference type="ARBA" id="ARBA00034006"/>
    </source>
</evidence>
<name>A0A858R983_9PROT</name>
<dbReference type="NCBIfam" id="TIGR03498">
    <property type="entry name" value="FliI_clade3"/>
    <property type="match status" value="1"/>
</dbReference>
<feature type="domain" description="AAA+ ATPase" evidence="18">
    <location>
        <begin position="160"/>
        <end position="343"/>
    </location>
</feature>
<dbReference type="NCBIfam" id="TIGR01026">
    <property type="entry name" value="fliI_yscN"/>
    <property type="match status" value="1"/>
</dbReference>
<keyword evidence="16" id="KW-0066">ATP synthesis</keyword>
<evidence type="ECO:0000256" key="5">
    <source>
        <dbReference type="ARBA" id="ARBA00020580"/>
    </source>
</evidence>
<dbReference type="PANTHER" id="PTHR15184">
    <property type="entry name" value="ATP SYNTHASE"/>
    <property type="match status" value="1"/>
</dbReference>
<evidence type="ECO:0000256" key="11">
    <source>
        <dbReference type="ARBA" id="ARBA00022840"/>
    </source>
</evidence>
<gene>
    <name evidence="19" type="primary">fliI</name>
    <name evidence="19" type="ORF">HHL28_11075</name>
</gene>
<dbReference type="GO" id="GO:0009288">
    <property type="term" value="C:bacterial-type flagellum"/>
    <property type="evidence" value="ECO:0007669"/>
    <property type="project" value="InterPro"/>
</dbReference>
<evidence type="ECO:0000256" key="10">
    <source>
        <dbReference type="ARBA" id="ARBA00022795"/>
    </source>
</evidence>
<dbReference type="Gene3D" id="3.40.50.12240">
    <property type="match status" value="1"/>
</dbReference>
<dbReference type="InterPro" id="IPR040627">
    <property type="entry name" value="T3SS_ATPase_C"/>
</dbReference>
<dbReference type="InterPro" id="IPR050053">
    <property type="entry name" value="ATPase_alpha/beta_chains"/>
</dbReference>
<reference evidence="19" key="1">
    <citation type="submission" date="2020-04" db="EMBL/GenBank/DDBJ databases">
        <title>A desert anoxygenic phototrophic bacterium fixes CO2 using RubisCO under aerobic conditions.</title>
        <authorList>
            <person name="Tang K."/>
        </authorList>
    </citation>
    <scope>NUCLEOTIDE SEQUENCE [LARGE SCALE GENOMIC DNA]</scope>
    <source>
        <strain evidence="19">MIMtkB3</strain>
    </source>
</reference>
<dbReference type="InterPro" id="IPR022426">
    <property type="entry name" value="FliI_clade3"/>
</dbReference>
<keyword evidence="15" id="KW-1006">Bacterial flagellum protein export</keyword>
<dbReference type="PANTHER" id="PTHR15184:SF9">
    <property type="entry name" value="SPI-1 TYPE 3 SECRETION SYSTEM ATPASE"/>
    <property type="match status" value="1"/>
</dbReference>
<evidence type="ECO:0000256" key="6">
    <source>
        <dbReference type="ARBA" id="ARBA00022448"/>
    </source>
</evidence>
<dbReference type="InterPro" id="IPR000194">
    <property type="entry name" value="ATPase_F1/V1/A1_a/bsu_nucl-bd"/>
</dbReference>
<keyword evidence="11" id="KW-0067">ATP-binding</keyword>
<dbReference type="Proteomes" id="UP000501891">
    <property type="component" value="Chromosome"/>
</dbReference>
<evidence type="ECO:0000259" key="18">
    <source>
        <dbReference type="SMART" id="SM00382"/>
    </source>
</evidence>
<comment type="similarity">
    <text evidence="3">Belongs to the ATPase alpha/beta chains family.</text>
</comment>
<evidence type="ECO:0000256" key="1">
    <source>
        <dbReference type="ARBA" id="ARBA00003290"/>
    </source>
</evidence>
<evidence type="ECO:0000313" key="19">
    <source>
        <dbReference type="EMBL" id="QJE73556.1"/>
    </source>
</evidence>
<dbReference type="GO" id="GO:0008564">
    <property type="term" value="F:protein-exporting ATPase activity"/>
    <property type="evidence" value="ECO:0007669"/>
    <property type="project" value="UniProtKB-EC"/>
</dbReference>
<dbReference type="InterPro" id="IPR005714">
    <property type="entry name" value="ATPase_T3SS_FliI/YscN"/>
</dbReference>
<evidence type="ECO:0000256" key="2">
    <source>
        <dbReference type="ARBA" id="ARBA00004496"/>
    </source>
</evidence>
<dbReference type="GO" id="GO:0005524">
    <property type="term" value="F:ATP binding"/>
    <property type="evidence" value="ECO:0007669"/>
    <property type="project" value="UniProtKB-KW"/>
</dbReference>
<dbReference type="CDD" id="cd01136">
    <property type="entry name" value="ATPase_flagellum-secretory_path_III"/>
    <property type="match status" value="1"/>
</dbReference>
<evidence type="ECO:0000256" key="12">
    <source>
        <dbReference type="ARBA" id="ARBA00022927"/>
    </source>
</evidence>
<dbReference type="AlphaFoldDB" id="A0A858R983"/>
<dbReference type="SUPFAM" id="SSF52540">
    <property type="entry name" value="P-loop containing nucleoside triphosphate hydrolases"/>
    <property type="match status" value="1"/>
</dbReference>
<protein>
    <recommendedName>
        <fullName evidence="5">Flagellum-specific ATP synthase</fullName>
        <ecNumber evidence="4">7.1.2.2</ecNumber>
    </recommendedName>
</protein>
<keyword evidence="9" id="KW-0375">Hydrogen ion transport</keyword>
<evidence type="ECO:0000313" key="20">
    <source>
        <dbReference type="Proteomes" id="UP000501891"/>
    </source>
</evidence>
<dbReference type="PROSITE" id="PS00152">
    <property type="entry name" value="ATPASE_ALPHA_BETA"/>
    <property type="match status" value="1"/>
</dbReference>
<keyword evidence="6" id="KW-0813">Transport</keyword>
<keyword evidence="10" id="KW-1005">Bacterial flagellum biogenesis</keyword>
<keyword evidence="20" id="KW-1185">Reference proteome</keyword>
<evidence type="ECO:0000256" key="8">
    <source>
        <dbReference type="ARBA" id="ARBA00022741"/>
    </source>
</evidence>
<dbReference type="KEGG" id="acru:HHL28_11075"/>
<keyword evidence="13" id="KW-1278">Translocase</keyword>
<dbReference type="GO" id="GO:0030257">
    <property type="term" value="C:type III protein secretion system complex"/>
    <property type="evidence" value="ECO:0007669"/>
    <property type="project" value="InterPro"/>
</dbReference>
<keyword evidence="19" id="KW-0966">Cell projection</keyword>
<keyword evidence="7" id="KW-0963">Cytoplasm</keyword>
<evidence type="ECO:0000256" key="13">
    <source>
        <dbReference type="ARBA" id="ARBA00022967"/>
    </source>
</evidence>
<evidence type="ECO:0000256" key="16">
    <source>
        <dbReference type="ARBA" id="ARBA00023310"/>
    </source>
</evidence>
<keyword evidence="14" id="KW-0406">Ion transport</keyword>
<dbReference type="InterPro" id="IPR003593">
    <property type="entry name" value="AAA+_ATPase"/>
</dbReference>
<dbReference type="FunFam" id="3.40.50.12240:FF:000002">
    <property type="entry name" value="Flagellum-specific ATP synthase FliI"/>
    <property type="match status" value="1"/>
</dbReference>
<sequence>MIHDPDRLVAEIDALPDTRMFGRVTSVLGMMVEVGGVEKKLSVGGRCRVITRGGKPVPCEVVGFRAGRALLMPFGGLDDIGLGCQAEVAEGQAAIFPTQAWLGRVVNALGQPIDGKGPLPQGEVPMLVKANPPPAHARRRVGGKMDLGVRAINTFLTCCRGQRMGIFAGSGVGKSVLMSMLAKYTEAGVSVIGLIGERGREVQEFLEHDLGPEGLARSVVVVATSDEPPLMRRQAAYMTLTIAEYFRDLGQDVLCLMDSVTRFAMAQREIGLSAGEPPTTKGYPPTVFAELPRLLERAGPGTGQGTISGLFTVLVEGGDMEEPIADAVRGILDGHIVMERRIGERGRYPAINILRSVSRTMPGCNNEEQNALVTRARRLMASYADMEEMIRLGAYRRGSDPSVDEAIHFNPAIEGFLRQRKDERAPLETCYAELAAILGGGGAG</sequence>
<dbReference type="SMART" id="SM00382">
    <property type="entry name" value="AAA"/>
    <property type="match status" value="1"/>
</dbReference>
<comment type="subcellular location">
    <subcellularLocation>
        <location evidence="2">Cytoplasm</location>
    </subcellularLocation>
</comment>
<dbReference type="InterPro" id="IPR027417">
    <property type="entry name" value="P-loop_NTPase"/>
</dbReference>
<keyword evidence="12" id="KW-0653">Protein transport</keyword>
<comment type="catalytic activity">
    <reaction evidence="17">
        <text>ATP + H2O + cellular proteinSide 1 = ADP + phosphate + cellular proteinSide 2.</text>
        <dbReference type="EC" id="7.4.2.8"/>
    </reaction>
</comment>
<dbReference type="Pfam" id="PF18269">
    <property type="entry name" value="T3SS_ATPase_C"/>
    <property type="match status" value="1"/>
</dbReference>
<evidence type="ECO:0000256" key="3">
    <source>
        <dbReference type="ARBA" id="ARBA00008936"/>
    </source>
</evidence>
<organism evidence="19 20">
    <name type="scientific">Aerophototrophica crusticola</name>
    <dbReference type="NCBI Taxonomy" id="1709002"/>
    <lineage>
        <taxon>Bacteria</taxon>
        <taxon>Pseudomonadati</taxon>
        <taxon>Pseudomonadota</taxon>
        <taxon>Alphaproteobacteria</taxon>
        <taxon>Rhodospirillales</taxon>
        <taxon>Rhodospirillaceae</taxon>
        <taxon>Aerophototrophica</taxon>
    </lineage>
</organism>
<dbReference type="GO" id="GO:0016887">
    <property type="term" value="F:ATP hydrolysis activity"/>
    <property type="evidence" value="ECO:0007669"/>
    <property type="project" value="InterPro"/>
</dbReference>
<evidence type="ECO:0000256" key="14">
    <source>
        <dbReference type="ARBA" id="ARBA00023065"/>
    </source>
</evidence>